<name>A0ABT6WSY4_9ACTN</name>
<organism evidence="1 2">
    <name type="scientific">Actinoplanes sandaracinus</name>
    <dbReference type="NCBI Taxonomy" id="3045177"/>
    <lineage>
        <taxon>Bacteria</taxon>
        <taxon>Bacillati</taxon>
        <taxon>Actinomycetota</taxon>
        <taxon>Actinomycetes</taxon>
        <taxon>Micromonosporales</taxon>
        <taxon>Micromonosporaceae</taxon>
        <taxon>Actinoplanes</taxon>
    </lineage>
</organism>
<reference evidence="1 2" key="1">
    <citation type="submission" date="2023-05" db="EMBL/GenBank/DDBJ databases">
        <title>Actinoplanes sp. NEAU-A12 genome sequencing.</title>
        <authorList>
            <person name="Wang Z.-S."/>
        </authorList>
    </citation>
    <scope>NUCLEOTIDE SEQUENCE [LARGE SCALE GENOMIC DNA]</scope>
    <source>
        <strain evidence="1 2">NEAU-A12</strain>
    </source>
</reference>
<proteinExistence type="predicted"/>
<dbReference type="RefSeq" id="WP_282763935.1">
    <property type="nucleotide sequence ID" value="NZ_JASCTH010000022.1"/>
</dbReference>
<sequence length="60" mass="6349">MSAAGGGAARLAGFVLNHLGLSGLFSIEFLTHAVPQHQDAAAREAVCSPGRDGRTSWWWL</sequence>
<keyword evidence="2" id="KW-1185">Reference proteome</keyword>
<evidence type="ECO:0000313" key="2">
    <source>
        <dbReference type="Proteomes" id="UP001241758"/>
    </source>
</evidence>
<comment type="caution">
    <text evidence="1">The sequence shown here is derived from an EMBL/GenBank/DDBJ whole genome shotgun (WGS) entry which is preliminary data.</text>
</comment>
<evidence type="ECO:0000313" key="1">
    <source>
        <dbReference type="EMBL" id="MDI6102858.1"/>
    </source>
</evidence>
<accession>A0ABT6WSY4</accession>
<dbReference type="Proteomes" id="UP001241758">
    <property type="component" value="Unassembled WGS sequence"/>
</dbReference>
<gene>
    <name evidence="1" type="ORF">QLQ12_29995</name>
</gene>
<dbReference type="EMBL" id="JASCTH010000022">
    <property type="protein sequence ID" value="MDI6102858.1"/>
    <property type="molecule type" value="Genomic_DNA"/>
</dbReference>
<protein>
    <submittedName>
        <fullName evidence="1">Uncharacterized protein</fullName>
    </submittedName>
</protein>